<dbReference type="Gene3D" id="3.40.50.10540">
    <property type="entry name" value="Crotonobetainyl-coa:carnitine coa-transferase, domain 1"/>
    <property type="match status" value="1"/>
</dbReference>
<sequence>MILNGLKVIDLCRIMAGPLTAQYLADHGADVIKVEGPQLDDTRKWGPPFADDGTTGYYNALNRNKRNICLDLKLVEGQVVLARLLAGADILIDNFKAGTLDKWGFDPERIERDFPRLIHCRITGYGVDGPLGGRPGYDAVMQAFGGLMSITGEPEGSPVRLGMPAVDMVTALHSFSAILLALRDRDVTGRGQLLDSTLLDSAVSMLIPQASNWLYGGGTPHRTGAAHPTVAPYEVFSCRDGDLFIAGGNDGQFAKICQHLDLMELVDDPRFADNGSRSANRAELKALLQSRVSSQARADLLQALAAKGIPASPVNTVPEMYEEPQVQHRKLFFEDETGFKGVRNPIVLSTQDAPVPRRPARTGQHSVQILEECGFGKDEVTALQNSGAVTAESQPMAESQVAAEQAQTEKADVRAQTTREKSTP</sequence>
<accession>A0AAU7ULS2</accession>
<dbReference type="GO" id="GO:0008410">
    <property type="term" value="F:CoA-transferase activity"/>
    <property type="evidence" value="ECO:0007669"/>
    <property type="project" value="TreeGrafter"/>
</dbReference>
<organism evidence="3">
    <name type="scientific">Brevibacterium koreense</name>
    <dbReference type="NCBI Taxonomy" id="3140787"/>
    <lineage>
        <taxon>Bacteria</taxon>
        <taxon>Bacillati</taxon>
        <taxon>Actinomycetota</taxon>
        <taxon>Actinomycetes</taxon>
        <taxon>Micrococcales</taxon>
        <taxon>Brevibacteriaceae</taxon>
        <taxon>Brevibacterium</taxon>
    </lineage>
</organism>
<proteinExistence type="predicted"/>
<feature type="compositionally biased region" description="Basic and acidic residues" evidence="2">
    <location>
        <begin position="407"/>
        <end position="424"/>
    </location>
</feature>
<protein>
    <submittedName>
        <fullName evidence="3">CaiB/BaiF CoA-transferase family protein</fullName>
    </submittedName>
</protein>
<dbReference type="SUPFAM" id="SSF89796">
    <property type="entry name" value="CoA-transferase family III (CaiB/BaiF)"/>
    <property type="match status" value="1"/>
</dbReference>
<dbReference type="InterPro" id="IPR050483">
    <property type="entry name" value="CoA-transferase_III_domain"/>
</dbReference>
<evidence type="ECO:0000256" key="2">
    <source>
        <dbReference type="SAM" id="MobiDB-lite"/>
    </source>
</evidence>
<dbReference type="InterPro" id="IPR023606">
    <property type="entry name" value="CoA-Trfase_III_dom_1_sf"/>
</dbReference>
<evidence type="ECO:0000256" key="1">
    <source>
        <dbReference type="ARBA" id="ARBA00022679"/>
    </source>
</evidence>
<reference evidence="3" key="1">
    <citation type="submission" date="2024-06" db="EMBL/GenBank/DDBJ databases">
        <title>Brevibacterium koreense sp. nov., isolated from jogae-jeotgal, a Korean fermented seafood.</title>
        <authorList>
            <person name="Whon T.W."/>
            <person name="Nam S."/>
            <person name="Kim Y."/>
        </authorList>
    </citation>
    <scope>NUCLEOTIDE SEQUENCE</scope>
    <source>
        <strain evidence="3">CBA3109</strain>
    </source>
</reference>
<dbReference type="PANTHER" id="PTHR48207">
    <property type="entry name" value="SUCCINATE--HYDROXYMETHYLGLUTARATE COA-TRANSFERASE"/>
    <property type="match status" value="1"/>
</dbReference>
<feature type="region of interest" description="Disordered" evidence="2">
    <location>
        <begin position="391"/>
        <end position="424"/>
    </location>
</feature>
<gene>
    <name evidence="3" type="ORF">AAFP32_02155</name>
</gene>
<dbReference type="Gene3D" id="3.30.1540.10">
    <property type="entry name" value="formyl-coa transferase, domain 3"/>
    <property type="match status" value="1"/>
</dbReference>
<name>A0AAU7ULS2_9MICO</name>
<keyword evidence="1" id="KW-0808">Transferase</keyword>
<dbReference type="InterPro" id="IPR044855">
    <property type="entry name" value="CoA-Trfase_III_dom3_sf"/>
</dbReference>
<dbReference type="Pfam" id="PF02515">
    <property type="entry name" value="CoA_transf_3"/>
    <property type="match status" value="1"/>
</dbReference>
<dbReference type="RefSeq" id="WP_350270440.1">
    <property type="nucleotide sequence ID" value="NZ_CP158281.1"/>
</dbReference>
<dbReference type="AlphaFoldDB" id="A0AAU7ULS2"/>
<dbReference type="EMBL" id="CP158281">
    <property type="protein sequence ID" value="XBV89558.1"/>
    <property type="molecule type" value="Genomic_DNA"/>
</dbReference>
<dbReference type="KEGG" id="bkr:AAFP32_02155"/>
<dbReference type="PANTHER" id="PTHR48207:SF3">
    <property type="entry name" value="SUCCINATE--HYDROXYMETHYLGLUTARATE COA-TRANSFERASE"/>
    <property type="match status" value="1"/>
</dbReference>
<dbReference type="InterPro" id="IPR003673">
    <property type="entry name" value="CoA-Trfase_fam_III"/>
</dbReference>
<evidence type="ECO:0000313" key="3">
    <source>
        <dbReference type="EMBL" id="XBV89558.1"/>
    </source>
</evidence>